<organism evidence="1 2">
    <name type="scientific">Vespula maculifrons</name>
    <name type="common">Eastern yellow jacket</name>
    <name type="synonym">Wasp</name>
    <dbReference type="NCBI Taxonomy" id="7453"/>
    <lineage>
        <taxon>Eukaryota</taxon>
        <taxon>Metazoa</taxon>
        <taxon>Ecdysozoa</taxon>
        <taxon>Arthropoda</taxon>
        <taxon>Hexapoda</taxon>
        <taxon>Insecta</taxon>
        <taxon>Pterygota</taxon>
        <taxon>Neoptera</taxon>
        <taxon>Endopterygota</taxon>
        <taxon>Hymenoptera</taxon>
        <taxon>Apocrita</taxon>
        <taxon>Aculeata</taxon>
        <taxon>Vespoidea</taxon>
        <taxon>Vespidae</taxon>
        <taxon>Vespinae</taxon>
        <taxon>Vespula</taxon>
    </lineage>
</organism>
<dbReference type="AlphaFoldDB" id="A0ABD2BIB9"/>
<dbReference type="Pfam" id="PF10036">
    <property type="entry name" value="RLL"/>
    <property type="match status" value="1"/>
</dbReference>
<evidence type="ECO:0000313" key="2">
    <source>
        <dbReference type="Proteomes" id="UP001607303"/>
    </source>
</evidence>
<accession>A0ABD2BIB9</accession>
<protein>
    <recommendedName>
        <fullName evidence="3">RNA transcription, translation and transport factor protein</fullName>
    </recommendedName>
</protein>
<evidence type="ECO:0000313" key="1">
    <source>
        <dbReference type="EMBL" id="KAL2732390.1"/>
    </source>
</evidence>
<gene>
    <name evidence="1" type="ORF">V1477_014631</name>
</gene>
<keyword evidence="2" id="KW-1185">Reference proteome</keyword>
<dbReference type="InterPro" id="IPR019265">
    <property type="entry name" value="RTRAF"/>
</dbReference>
<name>A0ABD2BIB9_VESMC</name>
<dbReference type="EMBL" id="JAYRBN010000075">
    <property type="protein sequence ID" value="KAL2732390.1"/>
    <property type="molecule type" value="Genomic_DNA"/>
</dbReference>
<evidence type="ECO:0008006" key="3">
    <source>
        <dbReference type="Google" id="ProtNLM"/>
    </source>
</evidence>
<dbReference type="Proteomes" id="UP001607303">
    <property type="component" value="Unassembled WGS sequence"/>
</dbReference>
<reference evidence="1 2" key="1">
    <citation type="journal article" date="2024" name="Ann. Entomol. Soc. Am.">
        <title>Genomic analyses of the southern and eastern yellowjacket wasps (Hymenoptera: Vespidae) reveal evolutionary signatures of social life.</title>
        <authorList>
            <person name="Catto M.A."/>
            <person name="Caine P.B."/>
            <person name="Orr S.E."/>
            <person name="Hunt B.G."/>
            <person name="Goodisman M.A.D."/>
        </authorList>
    </citation>
    <scope>NUCLEOTIDE SEQUENCE [LARGE SCALE GENOMIC DNA]</scope>
    <source>
        <strain evidence="1">232</strain>
        <tissue evidence="1">Head and thorax</tissue>
    </source>
</reference>
<sequence length="268" mass="30584">MFNRKLKALGYLEWDKVNGNSELFYTYLLRLLTNSIRFTILDTEHFRKVVIWLEDQKIRLYTIEKRNDLRNIKSDKWPEVFQKYCKDIDCPITTNPLDQLEWLIGRAVNLEYADDCKKYQQVTGNKKNKQESLKPSLKSSNPLDNLDFYSKEFKNGVNAIAKLLNIPKHSSHLTTLEACSKLVCNRLNAAAVANPNTVIVKGKPFPIMDTKSGISLGDVVLDNAAKGLTLLYIHDLRNLQTKINELIVSVQNITANPKTDTKLGKVGK</sequence>
<dbReference type="PANTHER" id="PTHR15924">
    <property type="entry name" value="CLE"/>
    <property type="match status" value="1"/>
</dbReference>
<proteinExistence type="predicted"/>
<comment type="caution">
    <text evidence="1">The sequence shown here is derived from an EMBL/GenBank/DDBJ whole genome shotgun (WGS) entry which is preliminary data.</text>
</comment>